<keyword evidence="3" id="KW-0238">DNA-binding</keyword>
<evidence type="ECO:0000256" key="3">
    <source>
        <dbReference type="ARBA" id="ARBA00023125"/>
    </source>
</evidence>
<dbReference type="InterPro" id="IPR036390">
    <property type="entry name" value="WH_DNA-bd_sf"/>
</dbReference>
<dbReference type="InterPro" id="IPR036388">
    <property type="entry name" value="WH-like_DNA-bd_sf"/>
</dbReference>
<dbReference type="SUPFAM" id="SSF46785">
    <property type="entry name" value="Winged helix' DNA-binding domain"/>
    <property type="match status" value="1"/>
</dbReference>
<keyword evidence="6" id="KW-1185">Reference proteome</keyword>
<evidence type="ECO:0000256" key="4">
    <source>
        <dbReference type="ARBA" id="ARBA00023163"/>
    </source>
</evidence>
<dbReference type="RefSeq" id="WP_188502057.1">
    <property type="nucleotide sequence ID" value="NZ_BMFP01000005.1"/>
</dbReference>
<dbReference type="EMBL" id="BMFP01000005">
    <property type="protein sequence ID" value="GGG21754.1"/>
    <property type="molecule type" value="Genomic_DNA"/>
</dbReference>
<evidence type="ECO:0000256" key="2">
    <source>
        <dbReference type="ARBA" id="ARBA00023015"/>
    </source>
</evidence>
<organism evidence="5 6">
    <name type="scientific">Pontibacter amylolyticus</name>
    <dbReference type="NCBI Taxonomy" id="1424080"/>
    <lineage>
        <taxon>Bacteria</taxon>
        <taxon>Pseudomonadati</taxon>
        <taxon>Bacteroidota</taxon>
        <taxon>Cytophagia</taxon>
        <taxon>Cytophagales</taxon>
        <taxon>Hymenobacteraceae</taxon>
        <taxon>Pontibacter</taxon>
    </lineage>
</organism>
<proteinExistence type="inferred from homology"/>
<keyword evidence="4" id="KW-0804">Transcription</keyword>
<evidence type="ECO:0000313" key="5">
    <source>
        <dbReference type="EMBL" id="GGG21754.1"/>
    </source>
</evidence>
<dbReference type="Gene3D" id="1.10.10.10">
    <property type="entry name" value="Winged helix-like DNA-binding domain superfamily/Winged helix DNA-binding domain"/>
    <property type="match status" value="1"/>
</dbReference>
<accession>A0ABQ1WAE2</accession>
<reference evidence="6" key="1">
    <citation type="journal article" date="2019" name="Int. J. Syst. Evol. Microbiol.">
        <title>The Global Catalogue of Microorganisms (GCM) 10K type strain sequencing project: providing services to taxonomists for standard genome sequencing and annotation.</title>
        <authorList>
            <consortium name="The Broad Institute Genomics Platform"/>
            <consortium name="The Broad Institute Genome Sequencing Center for Infectious Disease"/>
            <person name="Wu L."/>
            <person name="Ma J."/>
        </authorList>
    </citation>
    <scope>NUCLEOTIDE SEQUENCE [LARGE SCALE GENOMIC DNA]</scope>
    <source>
        <strain evidence="6">CGMCC 1.12749</strain>
    </source>
</reference>
<evidence type="ECO:0000256" key="1">
    <source>
        <dbReference type="ARBA" id="ARBA00011046"/>
    </source>
</evidence>
<keyword evidence="2" id="KW-0805">Transcription regulation</keyword>
<dbReference type="PIRSF" id="PIRSF019455">
    <property type="entry name" value="CopR_AtkY"/>
    <property type="match status" value="1"/>
</dbReference>
<evidence type="ECO:0000313" key="6">
    <source>
        <dbReference type="Proteomes" id="UP000634043"/>
    </source>
</evidence>
<comment type="caution">
    <text evidence="5">The sequence shown here is derived from an EMBL/GenBank/DDBJ whole genome shotgun (WGS) entry which is preliminary data.</text>
</comment>
<dbReference type="Pfam" id="PF03965">
    <property type="entry name" value="Penicillinase_R"/>
    <property type="match status" value="1"/>
</dbReference>
<sequence>MKELTKAEEEIMQILWKLEKGFVKDILEEMPEPKPAYNTVSTIVRILEKKGFVGYTAFGKSHEYFPLVAEDKYKSFFLKNFMSGYFGGSFEKLVSFFAKDNNLDVKELDQLMRHVKDDLKEEDQQDGNNG</sequence>
<dbReference type="Gene3D" id="1.10.4040.10">
    <property type="entry name" value="Penicillinase repressor domain"/>
    <property type="match status" value="1"/>
</dbReference>
<name>A0ABQ1WAE2_9BACT</name>
<comment type="similarity">
    <text evidence="1">Belongs to the BlaI transcriptional regulatory family.</text>
</comment>
<protein>
    <submittedName>
        <fullName evidence="5">Transcriptional regulator</fullName>
    </submittedName>
</protein>
<gene>
    <name evidence="5" type="ORF">GCM10011323_27110</name>
</gene>
<dbReference type="InterPro" id="IPR005650">
    <property type="entry name" value="BlaI_family"/>
</dbReference>
<dbReference type="Proteomes" id="UP000634043">
    <property type="component" value="Unassembled WGS sequence"/>
</dbReference>